<accession>N1VBF4</accession>
<proteinExistence type="predicted"/>
<gene>
    <name evidence="1" type="ORF">D477_003023</name>
</gene>
<dbReference type="Proteomes" id="UP000010729">
    <property type="component" value="Unassembled WGS sequence"/>
</dbReference>
<dbReference type="AlphaFoldDB" id="N1VBF4"/>
<name>N1VBF4_9MICC</name>
<sequence>MRELLDALPEPHLLPYEVSDRVNSVRNNGPELIEPVPS</sequence>
<reference evidence="1 2" key="1">
    <citation type="journal article" date="2013" name="Genome Announc.">
        <title>Draft Genome Sequence of Arthrobacter crystallopoietes Strain BAB-32, Revealing Genes for Bioremediation.</title>
        <authorList>
            <person name="Joshi M.N."/>
            <person name="Pandit A.S."/>
            <person name="Sharma A."/>
            <person name="Pandya R.V."/>
            <person name="Desai S.M."/>
            <person name="Saxena A.K."/>
            <person name="Bagatharia S.B."/>
        </authorList>
    </citation>
    <scope>NUCLEOTIDE SEQUENCE [LARGE SCALE GENOMIC DNA]</scope>
    <source>
        <strain evidence="1 2">BAB-32</strain>
    </source>
</reference>
<comment type="caution">
    <text evidence="1">The sequence shown here is derived from an EMBL/GenBank/DDBJ whole genome shotgun (WGS) entry which is preliminary data.</text>
</comment>
<dbReference type="Gene3D" id="3.90.1680.10">
    <property type="entry name" value="SOS response associated peptidase-like"/>
    <property type="match status" value="1"/>
</dbReference>
<evidence type="ECO:0000313" key="2">
    <source>
        <dbReference type="Proteomes" id="UP000010729"/>
    </source>
</evidence>
<dbReference type="InterPro" id="IPR036590">
    <property type="entry name" value="SRAP-like"/>
</dbReference>
<evidence type="ECO:0000313" key="1">
    <source>
        <dbReference type="EMBL" id="EMY35633.1"/>
    </source>
</evidence>
<keyword evidence="2" id="KW-1185">Reference proteome</keyword>
<dbReference type="SUPFAM" id="SSF143081">
    <property type="entry name" value="BB1717-like"/>
    <property type="match status" value="1"/>
</dbReference>
<dbReference type="EMBL" id="ANPE02000067">
    <property type="protein sequence ID" value="EMY35633.1"/>
    <property type="molecule type" value="Genomic_DNA"/>
</dbReference>
<protein>
    <submittedName>
        <fullName evidence="1">Uncharacterized protein</fullName>
    </submittedName>
</protein>
<organism evidence="1 2">
    <name type="scientific">Arthrobacter crystallopoietes BAB-32</name>
    <dbReference type="NCBI Taxonomy" id="1246476"/>
    <lineage>
        <taxon>Bacteria</taxon>
        <taxon>Bacillati</taxon>
        <taxon>Actinomycetota</taxon>
        <taxon>Actinomycetes</taxon>
        <taxon>Micrococcales</taxon>
        <taxon>Micrococcaceae</taxon>
        <taxon>Crystallibacter</taxon>
    </lineage>
</organism>